<dbReference type="AlphaFoldDB" id="A0A9D4KV20"/>
<accession>A0A9D4KV20</accession>
<organism evidence="1 2">
    <name type="scientific">Dreissena polymorpha</name>
    <name type="common">Zebra mussel</name>
    <name type="synonym">Mytilus polymorpha</name>
    <dbReference type="NCBI Taxonomy" id="45954"/>
    <lineage>
        <taxon>Eukaryota</taxon>
        <taxon>Metazoa</taxon>
        <taxon>Spiralia</taxon>
        <taxon>Lophotrochozoa</taxon>
        <taxon>Mollusca</taxon>
        <taxon>Bivalvia</taxon>
        <taxon>Autobranchia</taxon>
        <taxon>Heteroconchia</taxon>
        <taxon>Euheterodonta</taxon>
        <taxon>Imparidentia</taxon>
        <taxon>Neoheterodontei</taxon>
        <taxon>Myida</taxon>
        <taxon>Dreissenoidea</taxon>
        <taxon>Dreissenidae</taxon>
        <taxon>Dreissena</taxon>
    </lineage>
</organism>
<dbReference type="Proteomes" id="UP000828390">
    <property type="component" value="Unassembled WGS sequence"/>
</dbReference>
<evidence type="ECO:0000313" key="1">
    <source>
        <dbReference type="EMBL" id="KAH3846653.1"/>
    </source>
</evidence>
<reference evidence="1" key="2">
    <citation type="submission" date="2020-11" db="EMBL/GenBank/DDBJ databases">
        <authorList>
            <person name="McCartney M.A."/>
            <person name="Auch B."/>
            <person name="Kono T."/>
            <person name="Mallez S."/>
            <person name="Becker A."/>
            <person name="Gohl D.M."/>
            <person name="Silverstein K.A.T."/>
            <person name="Koren S."/>
            <person name="Bechman K.B."/>
            <person name="Herman A."/>
            <person name="Abrahante J.E."/>
            <person name="Garbe J."/>
        </authorList>
    </citation>
    <scope>NUCLEOTIDE SEQUENCE</scope>
    <source>
        <strain evidence="1">Duluth1</strain>
        <tissue evidence="1">Whole animal</tissue>
    </source>
</reference>
<comment type="caution">
    <text evidence="1">The sequence shown here is derived from an EMBL/GenBank/DDBJ whole genome shotgun (WGS) entry which is preliminary data.</text>
</comment>
<dbReference type="EMBL" id="JAIWYP010000003">
    <property type="protein sequence ID" value="KAH3846653.1"/>
    <property type="molecule type" value="Genomic_DNA"/>
</dbReference>
<reference evidence="1" key="1">
    <citation type="journal article" date="2019" name="bioRxiv">
        <title>The Genome of the Zebra Mussel, Dreissena polymorpha: A Resource for Invasive Species Research.</title>
        <authorList>
            <person name="McCartney M.A."/>
            <person name="Auch B."/>
            <person name="Kono T."/>
            <person name="Mallez S."/>
            <person name="Zhang Y."/>
            <person name="Obille A."/>
            <person name="Becker A."/>
            <person name="Abrahante J.E."/>
            <person name="Garbe J."/>
            <person name="Badalamenti J.P."/>
            <person name="Herman A."/>
            <person name="Mangelson H."/>
            <person name="Liachko I."/>
            <person name="Sullivan S."/>
            <person name="Sone E.D."/>
            <person name="Koren S."/>
            <person name="Silverstein K.A.T."/>
            <person name="Beckman K.B."/>
            <person name="Gohl D.M."/>
        </authorList>
    </citation>
    <scope>NUCLEOTIDE SEQUENCE</scope>
    <source>
        <strain evidence="1">Duluth1</strain>
        <tissue evidence="1">Whole animal</tissue>
    </source>
</reference>
<protein>
    <submittedName>
        <fullName evidence="1">Uncharacterized protein</fullName>
    </submittedName>
</protein>
<proteinExistence type="predicted"/>
<name>A0A9D4KV20_DREPO</name>
<keyword evidence="2" id="KW-1185">Reference proteome</keyword>
<gene>
    <name evidence="1" type="ORF">DPMN_088955</name>
</gene>
<evidence type="ECO:0000313" key="2">
    <source>
        <dbReference type="Proteomes" id="UP000828390"/>
    </source>
</evidence>
<sequence>MPKTASLEPGLVQQNIGVPFLTIDSQCRTNDSVPDNKLSAQDNYLTVPDNCLPVCDNQHFFFENLNRSAE</sequence>